<evidence type="ECO:0000256" key="2">
    <source>
        <dbReference type="ARBA" id="ARBA00022448"/>
    </source>
</evidence>
<feature type="transmembrane region" description="Helical" evidence="12">
    <location>
        <begin position="317"/>
        <end position="336"/>
    </location>
</feature>
<evidence type="ECO:0000256" key="8">
    <source>
        <dbReference type="ARBA" id="ARBA00022777"/>
    </source>
</evidence>
<dbReference type="PROSITE" id="PS00371">
    <property type="entry name" value="PTS_EIIA_TYPE_1_HIS"/>
    <property type="match status" value="1"/>
</dbReference>
<feature type="transmembrane region" description="Helical" evidence="12">
    <location>
        <begin position="348"/>
        <end position="370"/>
    </location>
</feature>
<dbReference type="Proteomes" id="UP000664495">
    <property type="component" value="Unassembled WGS sequence"/>
</dbReference>
<evidence type="ECO:0000256" key="1">
    <source>
        <dbReference type="ARBA" id="ARBA00004651"/>
    </source>
</evidence>
<dbReference type="SUPFAM" id="SSF51261">
    <property type="entry name" value="Duplicated hybrid motif"/>
    <property type="match status" value="1"/>
</dbReference>
<comment type="subcellular location">
    <subcellularLocation>
        <location evidence="1">Cell membrane</location>
        <topology evidence="1">Multi-pass membrane protein</topology>
    </subcellularLocation>
</comment>
<evidence type="ECO:0000256" key="3">
    <source>
        <dbReference type="ARBA" id="ARBA00022475"/>
    </source>
</evidence>
<organism evidence="16 17">
    <name type="scientific">Candidatus Enterococcus murrayae</name>
    <dbReference type="NCBI Taxonomy" id="2815321"/>
    <lineage>
        <taxon>Bacteria</taxon>
        <taxon>Bacillati</taxon>
        <taxon>Bacillota</taxon>
        <taxon>Bacilli</taxon>
        <taxon>Lactobacillales</taxon>
        <taxon>Enterococcaceae</taxon>
        <taxon>Enterococcus</taxon>
    </lineage>
</organism>
<evidence type="ECO:0000259" key="14">
    <source>
        <dbReference type="PROSITE" id="PS51098"/>
    </source>
</evidence>
<evidence type="ECO:0000256" key="11">
    <source>
        <dbReference type="PROSITE-ProRule" id="PRU00421"/>
    </source>
</evidence>
<keyword evidence="2" id="KW-0813">Transport</keyword>
<keyword evidence="3" id="KW-1003">Cell membrane</keyword>
<dbReference type="Pfam" id="PF00367">
    <property type="entry name" value="PTS_EIIB"/>
    <property type="match status" value="1"/>
</dbReference>
<dbReference type="SUPFAM" id="SSF55604">
    <property type="entry name" value="Glucose permease domain IIB"/>
    <property type="match status" value="1"/>
</dbReference>
<evidence type="ECO:0000259" key="13">
    <source>
        <dbReference type="PROSITE" id="PS51093"/>
    </source>
</evidence>
<dbReference type="InterPro" id="IPR001127">
    <property type="entry name" value="PTS_EIIA_1_perm"/>
</dbReference>
<evidence type="ECO:0000256" key="10">
    <source>
        <dbReference type="ARBA" id="ARBA00023136"/>
    </source>
</evidence>
<protein>
    <submittedName>
        <fullName evidence="16">PTS glucose transporter subunit IIA</fullName>
    </submittedName>
</protein>
<dbReference type="PROSITE" id="PS51098">
    <property type="entry name" value="PTS_EIIB_TYPE_1"/>
    <property type="match status" value="1"/>
</dbReference>
<name>A0ABS3HL46_9ENTE</name>
<dbReference type="EMBL" id="JAFLVR010000038">
    <property type="protein sequence ID" value="MBO0453752.1"/>
    <property type="molecule type" value="Genomic_DNA"/>
</dbReference>
<dbReference type="Pfam" id="PF00358">
    <property type="entry name" value="PTS_EIIA_1"/>
    <property type="match status" value="1"/>
</dbReference>
<feature type="domain" description="PTS EIIA type-1" evidence="13">
    <location>
        <begin position="482"/>
        <end position="586"/>
    </location>
</feature>
<evidence type="ECO:0000313" key="17">
    <source>
        <dbReference type="Proteomes" id="UP000664495"/>
    </source>
</evidence>
<dbReference type="PANTHER" id="PTHR30175:SF1">
    <property type="entry name" value="PTS SYSTEM ARBUTIN-, CELLOBIOSE-, AND SALICIN-SPECIFIC EIIBC COMPONENT-RELATED"/>
    <property type="match status" value="1"/>
</dbReference>
<dbReference type="Gene3D" id="3.30.1360.60">
    <property type="entry name" value="Glucose permease domain IIB"/>
    <property type="match status" value="1"/>
</dbReference>
<feature type="transmembrane region" description="Helical" evidence="12">
    <location>
        <begin position="171"/>
        <end position="189"/>
    </location>
</feature>
<comment type="caution">
    <text evidence="16">The sequence shown here is derived from an EMBL/GenBank/DDBJ whole genome shotgun (WGS) entry which is preliminary data.</text>
</comment>
<dbReference type="PROSITE" id="PS51093">
    <property type="entry name" value="PTS_EIIA_TYPE_1"/>
    <property type="match status" value="1"/>
</dbReference>
<sequence>MKYEKLCKQIIELVGGKENIEAVVHCMTRLRFTLKDQELANANKDALKAIPEVIDVVSNKVSFQIIIGTEVNQIHPELLTLLGMKESEEPKVKKNIFKAILDVMSESISPIIPAMMAVGLMAGVLAIFVAAGVLKDTSPTYIIFNSIKDGLFYFLPIFMAVSASKRLGAPMYLGILLAGTLLTTSLNGVEGLSLFGLPLQTITYSNTFIPILLGLWFMGRVNKVLVKIIPKSLEYFFSPLLLIAITLPVTLFLFGPIGTWISDGLTIGVEFLTGTFGTWIVLALYAACQPLLIMMGAGNFIVPLVLAAFASQGYEEIFIPAFIISDLAVSGAMLGYFIRSKNKEQKQFFGSVAFSAFMGITEPAVFGAFVKYRRPFIAVMIGGGLGGLFAGLMHVKAYAMTNLFGLVSFIGNKDHNNFYFMIIALVIGFVVSLAAGYLLWLPKNEIEAETVIDQVESKSTLNTVPIATPVSGEVKSLAEVKDDAFSSGALGTGVGIVPTDNLIKSPIKGKVASLFPTNHAIGVVSEEGVEVLIHIGIDTVDLKGQYFEALVEQGAEVDLGSPLIEVDFEQVKAAGYDPTVIMIITNTQDYLEVLPNLDEDNSLNNDLITVIM</sequence>
<dbReference type="NCBIfam" id="TIGR01995">
    <property type="entry name" value="PTS-II-ABC-beta"/>
    <property type="match status" value="1"/>
</dbReference>
<dbReference type="PROSITE" id="PS01035">
    <property type="entry name" value="PTS_EIIB_TYPE_1_CYS"/>
    <property type="match status" value="1"/>
</dbReference>
<dbReference type="CDD" id="cd00212">
    <property type="entry name" value="PTS_IIB_glc"/>
    <property type="match status" value="1"/>
</dbReference>
<dbReference type="PROSITE" id="PS51103">
    <property type="entry name" value="PTS_EIIC_TYPE_1"/>
    <property type="match status" value="1"/>
</dbReference>
<evidence type="ECO:0000256" key="4">
    <source>
        <dbReference type="ARBA" id="ARBA00022597"/>
    </source>
</evidence>
<dbReference type="InterPro" id="IPR050558">
    <property type="entry name" value="PTS_Sugar-Specific_Components"/>
</dbReference>
<dbReference type="PANTHER" id="PTHR30175">
    <property type="entry name" value="PHOSPHOTRANSFERASE SYSTEM TRANSPORT PROTEIN"/>
    <property type="match status" value="1"/>
</dbReference>
<feature type="transmembrane region" description="Helical" evidence="12">
    <location>
        <begin position="111"/>
        <end position="134"/>
    </location>
</feature>
<keyword evidence="17" id="KW-1185">Reference proteome</keyword>
<feature type="transmembrane region" description="Helical" evidence="12">
    <location>
        <begin position="240"/>
        <end position="261"/>
    </location>
</feature>
<dbReference type="InterPro" id="IPR018113">
    <property type="entry name" value="PTrfase_EIIB_Cys"/>
</dbReference>
<evidence type="ECO:0000256" key="6">
    <source>
        <dbReference type="ARBA" id="ARBA00022683"/>
    </source>
</evidence>
<feature type="transmembrane region" description="Helical" evidence="12">
    <location>
        <begin position="140"/>
        <end position="159"/>
    </location>
</feature>
<keyword evidence="7 12" id="KW-0812">Transmembrane</keyword>
<feature type="transmembrane region" description="Helical" evidence="12">
    <location>
        <begin position="267"/>
        <end position="285"/>
    </location>
</feature>
<proteinExistence type="predicted"/>
<dbReference type="InterPro" id="IPR011297">
    <property type="entry name" value="PTS_IIABC_b_glu"/>
</dbReference>
<keyword evidence="4 16" id="KW-0762">Sugar transport</keyword>
<dbReference type="RefSeq" id="WP_207109512.1">
    <property type="nucleotide sequence ID" value="NZ_JAFLVR010000038.1"/>
</dbReference>
<dbReference type="InterPro" id="IPR013013">
    <property type="entry name" value="PTS_EIIC_1"/>
</dbReference>
<feature type="transmembrane region" description="Helical" evidence="12">
    <location>
        <begin position="376"/>
        <end position="397"/>
    </location>
</feature>
<keyword evidence="5" id="KW-0808">Transferase</keyword>
<keyword evidence="9 12" id="KW-1133">Transmembrane helix</keyword>
<reference evidence="16 17" key="1">
    <citation type="submission" date="2021-03" db="EMBL/GenBank/DDBJ databases">
        <title>Enterococcal diversity collection.</title>
        <authorList>
            <person name="Gilmore M.S."/>
            <person name="Schwartzman J."/>
            <person name="Van Tyne D."/>
            <person name="Martin M."/>
            <person name="Earl A.M."/>
            <person name="Manson A.L."/>
            <person name="Straub T."/>
            <person name="Salamzade R."/>
            <person name="Saavedra J."/>
            <person name="Lebreton F."/>
            <person name="Prichula J."/>
            <person name="Schaufler K."/>
            <person name="Gaca A."/>
            <person name="Sgardioli B."/>
            <person name="Wagenaar J."/>
            <person name="Strong T."/>
        </authorList>
    </citation>
    <scope>NUCLEOTIDE SEQUENCE [LARGE SCALE GENOMIC DNA]</scope>
    <source>
        <strain evidence="16 17">MJM16</strain>
    </source>
</reference>
<feature type="domain" description="PTS EIIB type-1" evidence="14">
    <location>
        <begin position="4"/>
        <end position="88"/>
    </location>
</feature>
<dbReference type="InterPro" id="IPR003352">
    <property type="entry name" value="PTS_EIIC"/>
</dbReference>
<dbReference type="Pfam" id="PF02378">
    <property type="entry name" value="PTS_EIIC"/>
    <property type="match status" value="1"/>
</dbReference>
<dbReference type="NCBIfam" id="TIGR00830">
    <property type="entry name" value="PTBA"/>
    <property type="match status" value="1"/>
</dbReference>
<dbReference type="InterPro" id="IPR011055">
    <property type="entry name" value="Dup_hybrid_motif"/>
</dbReference>
<keyword evidence="10 12" id="KW-0472">Membrane</keyword>
<evidence type="ECO:0000313" key="16">
    <source>
        <dbReference type="EMBL" id="MBO0453752.1"/>
    </source>
</evidence>
<evidence type="ECO:0000256" key="9">
    <source>
        <dbReference type="ARBA" id="ARBA00022989"/>
    </source>
</evidence>
<evidence type="ECO:0000259" key="15">
    <source>
        <dbReference type="PROSITE" id="PS51103"/>
    </source>
</evidence>
<feature type="transmembrane region" description="Helical" evidence="12">
    <location>
        <begin position="292"/>
        <end position="311"/>
    </location>
</feature>
<keyword evidence="8" id="KW-0418">Kinase</keyword>
<dbReference type="Gene3D" id="2.70.70.10">
    <property type="entry name" value="Glucose Permease (Domain IIA)"/>
    <property type="match status" value="1"/>
</dbReference>
<feature type="transmembrane region" description="Helical" evidence="12">
    <location>
        <begin position="201"/>
        <end position="219"/>
    </location>
</feature>
<dbReference type="InterPro" id="IPR001996">
    <property type="entry name" value="PTS_IIB_1"/>
</dbReference>
<evidence type="ECO:0000256" key="5">
    <source>
        <dbReference type="ARBA" id="ARBA00022679"/>
    </source>
</evidence>
<keyword evidence="6" id="KW-0598">Phosphotransferase system</keyword>
<feature type="domain" description="PTS EIIC type-1" evidence="15">
    <location>
        <begin position="102"/>
        <end position="453"/>
    </location>
</feature>
<gene>
    <name evidence="16" type="ORF">JZO85_15935</name>
</gene>
<accession>A0ABS3HL46</accession>
<dbReference type="InterPro" id="IPR036878">
    <property type="entry name" value="Glu_permease_IIB"/>
</dbReference>
<evidence type="ECO:0000256" key="7">
    <source>
        <dbReference type="ARBA" id="ARBA00022692"/>
    </source>
</evidence>
<feature type="transmembrane region" description="Helical" evidence="12">
    <location>
        <begin position="418"/>
        <end position="440"/>
    </location>
</feature>
<feature type="active site" description="Phosphocysteine intermediate; for EIIB activity" evidence="11">
    <location>
        <position position="26"/>
    </location>
</feature>
<evidence type="ECO:0000256" key="12">
    <source>
        <dbReference type="SAM" id="Phobius"/>
    </source>
</evidence>